<protein>
    <submittedName>
        <fullName evidence="3">Phytoene/squalene synthetase</fullName>
    </submittedName>
</protein>
<dbReference type="PANTHER" id="PTHR31480">
    <property type="entry name" value="BIFUNCTIONAL LYCOPENE CYCLASE/PHYTOENE SYNTHASE"/>
    <property type="match status" value="1"/>
</dbReference>
<dbReference type="InterPro" id="IPR008949">
    <property type="entry name" value="Isoprenoid_synthase_dom_sf"/>
</dbReference>
<accession>A0A2M9BZG9</accession>
<keyword evidence="2" id="KW-0808">Transferase</keyword>
<evidence type="ECO:0000313" key="3">
    <source>
        <dbReference type="EMBL" id="PJJ63481.1"/>
    </source>
</evidence>
<dbReference type="SUPFAM" id="SSF48576">
    <property type="entry name" value="Terpenoid synthases"/>
    <property type="match status" value="1"/>
</dbReference>
<comment type="pathway">
    <text evidence="1">Carotenoid biosynthesis; phytoene biosynthesis.</text>
</comment>
<keyword evidence="4" id="KW-1185">Reference proteome</keyword>
<dbReference type="Pfam" id="PF00494">
    <property type="entry name" value="SQS_PSY"/>
    <property type="match status" value="1"/>
</dbReference>
<dbReference type="Gene3D" id="1.10.600.10">
    <property type="entry name" value="Farnesyl Diphosphate Synthase"/>
    <property type="match status" value="1"/>
</dbReference>
<organism evidence="3 4">
    <name type="scientific">Compostimonas suwonensis</name>
    <dbReference type="NCBI Taxonomy" id="1048394"/>
    <lineage>
        <taxon>Bacteria</taxon>
        <taxon>Bacillati</taxon>
        <taxon>Actinomycetota</taxon>
        <taxon>Actinomycetes</taxon>
        <taxon>Micrococcales</taxon>
        <taxon>Microbacteriaceae</taxon>
        <taxon>Compostimonas</taxon>
    </lineage>
</organism>
<dbReference type="GO" id="GO:0016765">
    <property type="term" value="F:transferase activity, transferring alkyl or aryl (other than methyl) groups"/>
    <property type="evidence" value="ECO:0007669"/>
    <property type="project" value="InterPro"/>
</dbReference>
<dbReference type="GO" id="GO:0008299">
    <property type="term" value="P:isoprenoid biosynthetic process"/>
    <property type="evidence" value="ECO:0007669"/>
    <property type="project" value="UniProtKB-ARBA"/>
</dbReference>
<dbReference type="EMBL" id="PGFB01000002">
    <property type="protein sequence ID" value="PJJ63481.1"/>
    <property type="molecule type" value="Genomic_DNA"/>
</dbReference>
<evidence type="ECO:0000256" key="1">
    <source>
        <dbReference type="ARBA" id="ARBA00004684"/>
    </source>
</evidence>
<dbReference type="Proteomes" id="UP000230161">
    <property type="component" value="Unassembled WGS sequence"/>
</dbReference>
<reference evidence="3 4" key="1">
    <citation type="submission" date="2017-11" db="EMBL/GenBank/DDBJ databases">
        <title>Genomic Encyclopedia of Archaeal and Bacterial Type Strains, Phase II (KMG-II): From Individual Species to Whole Genera.</title>
        <authorList>
            <person name="Goeker M."/>
        </authorList>
    </citation>
    <scope>NUCLEOTIDE SEQUENCE [LARGE SCALE GENOMIC DNA]</scope>
    <source>
        <strain evidence="3 4">DSM 25625</strain>
    </source>
</reference>
<dbReference type="AlphaFoldDB" id="A0A2M9BZG9"/>
<dbReference type="OrthoDB" id="9807580at2"/>
<dbReference type="UniPathway" id="UPA00799"/>
<sequence length="298" mass="31493">MSARAAGPLADIGLYNRAAQASSSMIIGQYSTSFGLAARLLDSRTRGRVRTIYALVRIADEIVDGAAEGAGVDAATQRRLLDTLEEETLHAMSCGYSTNLVVHAFAVTARETGIGASLTAPFFAAMRRDLDHAPFTPASIAEYIHGSAEVVGLMCLRAFLCDSSTRSAHDAAVLEEGAERLGAAFQKVNFLRDLAADTLDLGRNYFPGLDPAHLSEADKRGILDDIDADLDAAARALPLLPRGCRAAVTAAYALFARLSSRLRTTPAQELLAQRVRVPAVQKLGLVVGAALGGGVRAR</sequence>
<gene>
    <name evidence="3" type="ORF">CLV54_1149</name>
</gene>
<dbReference type="RefSeq" id="WP_157802823.1">
    <property type="nucleotide sequence ID" value="NZ_PGFB01000002.1"/>
</dbReference>
<name>A0A2M9BZG9_9MICO</name>
<dbReference type="InterPro" id="IPR002060">
    <property type="entry name" value="Squ/phyt_synthse"/>
</dbReference>
<dbReference type="SFLD" id="SFLDG01018">
    <property type="entry name" value="Squalene/Phytoene_Synthase_Lik"/>
    <property type="match status" value="1"/>
</dbReference>
<proteinExistence type="predicted"/>
<evidence type="ECO:0000313" key="4">
    <source>
        <dbReference type="Proteomes" id="UP000230161"/>
    </source>
</evidence>
<comment type="caution">
    <text evidence="3">The sequence shown here is derived from an EMBL/GenBank/DDBJ whole genome shotgun (WGS) entry which is preliminary data.</text>
</comment>
<evidence type="ECO:0000256" key="2">
    <source>
        <dbReference type="ARBA" id="ARBA00022679"/>
    </source>
</evidence>
<dbReference type="SFLD" id="SFLDS00005">
    <property type="entry name" value="Isoprenoid_Synthase_Type_I"/>
    <property type="match status" value="1"/>
</dbReference>
<dbReference type="InterPro" id="IPR019845">
    <property type="entry name" value="Squalene/phytoene_synthase_CS"/>
</dbReference>
<dbReference type="PROSITE" id="PS01045">
    <property type="entry name" value="SQUALEN_PHYTOEN_SYN_2"/>
    <property type="match status" value="1"/>
</dbReference>